<dbReference type="PANTHER" id="PTHR44196:SF3">
    <property type="entry name" value="SHORT CHAIN DEHYDROGENASE FAMILY PROTEIN"/>
    <property type="match status" value="1"/>
</dbReference>
<dbReference type="NCBIfam" id="NF005489">
    <property type="entry name" value="PRK07102.1"/>
    <property type="match status" value="1"/>
</dbReference>
<name>A0A6C2UJ53_9BACT</name>
<dbReference type="GO" id="GO:0016491">
    <property type="term" value="F:oxidoreductase activity"/>
    <property type="evidence" value="ECO:0007669"/>
    <property type="project" value="UniProtKB-KW"/>
</dbReference>
<reference evidence="3 4" key="1">
    <citation type="submission" date="2019-04" db="EMBL/GenBank/DDBJ databases">
        <authorList>
            <person name="Van Vliet M D."/>
        </authorList>
    </citation>
    <scope>NUCLEOTIDE SEQUENCE [LARGE SCALE GENOMIC DNA]</scope>
    <source>
        <strain evidence="3 4">F21</strain>
    </source>
</reference>
<dbReference type="RefSeq" id="WP_136060836.1">
    <property type="nucleotide sequence ID" value="NZ_CAAHFH010000001.1"/>
</dbReference>
<evidence type="ECO:0000313" key="3">
    <source>
        <dbReference type="EMBL" id="VGO19441.1"/>
    </source>
</evidence>
<evidence type="ECO:0000256" key="1">
    <source>
        <dbReference type="ARBA" id="ARBA00006484"/>
    </source>
</evidence>
<dbReference type="PANTHER" id="PTHR44196">
    <property type="entry name" value="DEHYDROGENASE/REDUCTASE SDR FAMILY MEMBER 7B"/>
    <property type="match status" value="1"/>
</dbReference>
<dbReference type="Pfam" id="PF00106">
    <property type="entry name" value="adh_short"/>
    <property type="match status" value="1"/>
</dbReference>
<gene>
    <name evidence="3" type="ORF">SCARR_01499</name>
</gene>
<sequence>MKNVLILGATSDMAQAIAKKYAAEGWSLSLAARNLELLEPVASDLRIRSKAEVQALEFDAVDFASHCGFYDSLEPKPDAVICVFGYMGDQLEARTDFDEVRRTIDVNYTGAVSILNIVASDFEKRGSGAIAGISSVAGDRGRQSNYIYGSAKAGFTAYLAGLRNRLAKKGVHVMTVKPGFCRTKMTENLELPAALTAEPEQVADAVFQGLEKKRDTVYSLWMWRWVMLIIRHIPEVVFKRLGM</sequence>
<keyword evidence="2" id="KW-0560">Oxidoreductase</keyword>
<dbReference type="SUPFAM" id="SSF51735">
    <property type="entry name" value="NAD(P)-binding Rossmann-fold domains"/>
    <property type="match status" value="1"/>
</dbReference>
<dbReference type="PRINTS" id="PR00081">
    <property type="entry name" value="GDHRDH"/>
</dbReference>
<dbReference type="Gene3D" id="3.40.50.720">
    <property type="entry name" value="NAD(P)-binding Rossmann-like Domain"/>
    <property type="match status" value="1"/>
</dbReference>
<evidence type="ECO:0000256" key="2">
    <source>
        <dbReference type="ARBA" id="ARBA00023002"/>
    </source>
</evidence>
<comment type="similarity">
    <text evidence="1">Belongs to the short-chain dehydrogenases/reductases (SDR) family.</text>
</comment>
<dbReference type="GO" id="GO:0016020">
    <property type="term" value="C:membrane"/>
    <property type="evidence" value="ECO:0007669"/>
    <property type="project" value="TreeGrafter"/>
</dbReference>
<accession>A0A6C2UJ53</accession>
<dbReference type="Proteomes" id="UP000346198">
    <property type="component" value="Unassembled WGS sequence"/>
</dbReference>
<keyword evidence="4" id="KW-1185">Reference proteome</keyword>
<proteinExistence type="inferred from homology"/>
<protein>
    <submittedName>
        <fullName evidence="3">Putative oxidoreductase</fullName>
    </submittedName>
</protein>
<evidence type="ECO:0000313" key="4">
    <source>
        <dbReference type="Proteomes" id="UP000346198"/>
    </source>
</evidence>
<dbReference type="InterPro" id="IPR036291">
    <property type="entry name" value="NAD(P)-bd_dom_sf"/>
</dbReference>
<dbReference type="InterPro" id="IPR002347">
    <property type="entry name" value="SDR_fam"/>
</dbReference>
<dbReference type="AlphaFoldDB" id="A0A6C2UJ53"/>
<dbReference type="EMBL" id="CAAHFH010000001">
    <property type="protein sequence ID" value="VGO19441.1"/>
    <property type="molecule type" value="Genomic_DNA"/>
</dbReference>
<organism evidence="3 4">
    <name type="scientific">Pontiella sulfatireligans</name>
    <dbReference type="NCBI Taxonomy" id="2750658"/>
    <lineage>
        <taxon>Bacteria</taxon>
        <taxon>Pseudomonadati</taxon>
        <taxon>Kiritimatiellota</taxon>
        <taxon>Kiritimatiellia</taxon>
        <taxon>Kiritimatiellales</taxon>
        <taxon>Pontiellaceae</taxon>
        <taxon>Pontiella</taxon>
    </lineage>
</organism>